<comment type="similarity">
    <text evidence="2">Belongs to the CD36 family.</text>
</comment>
<evidence type="ECO:0000256" key="2">
    <source>
        <dbReference type="ARBA" id="ARBA00010532"/>
    </source>
</evidence>
<keyword evidence="9" id="KW-1015">Disulfide bond</keyword>
<keyword evidence="14" id="KW-1185">Reference proteome</keyword>
<dbReference type="PANTHER" id="PTHR11923">
    <property type="entry name" value="SCAVENGER RECEPTOR CLASS B TYPE-1 SR-B1"/>
    <property type="match status" value="1"/>
</dbReference>
<evidence type="ECO:0000256" key="9">
    <source>
        <dbReference type="ARBA" id="ARBA00023157"/>
    </source>
</evidence>
<dbReference type="GO" id="GO:0005886">
    <property type="term" value="C:plasma membrane"/>
    <property type="evidence" value="ECO:0007669"/>
    <property type="project" value="UniProtKB-SubCell"/>
</dbReference>
<keyword evidence="10" id="KW-0675">Receptor</keyword>
<evidence type="ECO:0000313" key="13">
    <source>
        <dbReference type="EMBL" id="KAL2715184.1"/>
    </source>
</evidence>
<dbReference type="AlphaFoldDB" id="A0ABD2A3I1"/>
<keyword evidence="4" id="KW-0716">Sensory transduction</keyword>
<keyword evidence="3" id="KW-1003">Cell membrane</keyword>
<accession>A0ABD2A3I1</accession>
<sequence length="549" mass="63832">MIPTSSWFAFNDISKKEEKRNLIVLKKKKKKKKKKIKKNMRKSVKGCFIVITFLCAIILITAGIVMMNNQTLWNYLIEKIRSEKKLIDNTMGYNIWLSPLDLVVNIYLFHVDNPDDVLKGELPKLIERGPYVYDLILEKDVLSVNDIRDEITYNMKKTYYFNEEESGEFLENDEIVLLNMAYLGTINTLAGFSIKMLEQYGDSIGMLFPEENHLFVKAKVKDILFSGISFKCDVSKHKNMKLICMTLKGKKPPILWNAEIENTYMYSLFGTTNGTWIGPITINRGVQDETKLGSITSMYNKRKNKYWITEECNIIKGSDSIIFPFYNEPPPRIYIYAIETCRASFVEFKGVQRINQFEAWRYVYTSENWSQNESDCYCPTVKHIKTCPPIGLMDVDKCMKVPMILSEPHFLYADPKVLDYVPDLNPKEEFHSSFILIDTLTGKPLRGYKKIQINMKISPQPIELLANVTEGYFPVVWISQGVTEDKKNFDLMFMIYRIRSVILVLQWLPLVIGICLLLLILLCYKLPIPRRKIRSIDSTKKINPTLPRI</sequence>
<evidence type="ECO:0000256" key="1">
    <source>
        <dbReference type="ARBA" id="ARBA00004651"/>
    </source>
</evidence>
<keyword evidence="6" id="KW-0552">Olfaction</keyword>
<dbReference type="Pfam" id="PF01130">
    <property type="entry name" value="CD36"/>
    <property type="match status" value="1"/>
</dbReference>
<evidence type="ECO:0000313" key="14">
    <source>
        <dbReference type="Proteomes" id="UP001607302"/>
    </source>
</evidence>
<keyword evidence="8 12" id="KW-0472">Membrane</keyword>
<reference evidence="13 14" key="1">
    <citation type="journal article" date="2024" name="Ann. Entomol. Soc. Am.">
        <title>Genomic analyses of the southern and eastern yellowjacket wasps (Hymenoptera: Vespidae) reveal evolutionary signatures of social life.</title>
        <authorList>
            <person name="Catto M.A."/>
            <person name="Caine P.B."/>
            <person name="Orr S.E."/>
            <person name="Hunt B.G."/>
            <person name="Goodisman M.A.D."/>
        </authorList>
    </citation>
    <scope>NUCLEOTIDE SEQUENCE [LARGE SCALE GENOMIC DNA]</scope>
    <source>
        <strain evidence="13">233</strain>
        <tissue evidence="13">Head and thorax</tissue>
    </source>
</reference>
<organism evidence="13 14">
    <name type="scientific">Vespula squamosa</name>
    <name type="common">Southern yellow jacket</name>
    <name type="synonym">Wasp</name>
    <dbReference type="NCBI Taxonomy" id="30214"/>
    <lineage>
        <taxon>Eukaryota</taxon>
        <taxon>Metazoa</taxon>
        <taxon>Ecdysozoa</taxon>
        <taxon>Arthropoda</taxon>
        <taxon>Hexapoda</taxon>
        <taxon>Insecta</taxon>
        <taxon>Pterygota</taxon>
        <taxon>Neoptera</taxon>
        <taxon>Endopterygota</taxon>
        <taxon>Hymenoptera</taxon>
        <taxon>Apocrita</taxon>
        <taxon>Aculeata</taxon>
        <taxon>Vespoidea</taxon>
        <taxon>Vespidae</taxon>
        <taxon>Vespinae</taxon>
        <taxon>Vespula</taxon>
    </lineage>
</organism>
<evidence type="ECO:0000256" key="3">
    <source>
        <dbReference type="ARBA" id="ARBA00022475"/>
    </source>
</evidence>
<evidence type="ECO:0000256" key="7">
    <source>
        <dbReference type="ARBA" id="ARBA00022989"/>
    </source>
</evidence>
<evidence type="ECO:0000256" key="6">
    <source>
        <dbReference type="ARBA" id="ARBA00022725"/>
    </source>
</evidence>
<keyword evidence="5 12" id="KW-0812">Transmembrane</keyword>
<protein>
    <submittedName>
        <fullName evidence="13">Sensory neuron membrane protein 2-like</fullName>
    </submittedName>
</protein>
<keyword evidence="7 12" id="KW-1133">Transmembrane helix</keyword>
<evidence type="ECO:0000256" key="4">
    <source>
        <dbReference type="ARBA" id="ARBA00022606"/>
    </source>
</evidence>
<keyword evidence="11" id="KW-0325">Glycoprotein</keyword>
<comment type="subcellular location">
    <subcellularLocation>
        <location evidence="1">Cell membrane</location>
        <topology evidence="1">Multi-pass membrane protein</topology>
    </subcellularLocation>
</comment>
<evidence type="ECO:0000256" key="10">
    <source>
        <dbReference type="ARBA" id="ARBA00023170"/>
    </source>
</evidence>
<gene>
    <name evidence="13" type="ORF">V1478_014882</name>
</gene>
<dbReference type="InterPro" id="IPR002159">
    <property type="entry name" value="CD36_fam"/>
</dbReference>
<comment type="caution">
    <text evidence="13">The sequence shown here is derived from an EMBL/GenBank/DDBJ whole genome shotgun (WGS) entry which is preliminary data.</text>
</comment>
<name>A0ABD2A3I1_VESSQ</name>
<dbReference type="PANTHER" id="PTHR11923:SF69">
    <property type="entry name" value="SENSORY NEURON MEMBRANE PROTEIN 1"/>
    <property type="match status" value="1"/>
</dbReference>
<evidence type="ECO:0000256" key="5">
    <source>
        <dbReference type="ARBA" id="ARBA00022692"/>
    </source>
</evidence>
<dbReference type="GO" id="GO:0007608">
    <property type="term" value="P:sensory perception of smell"/>
    <property type="evidence" value="ECO:0007669"/>
    <property type="project" value="UniProtKB-KW"/>
</dbReference>
<evidence type="ECO:0000256" key="12">
    <source>
        <dbReference type="SAM" id="Phobius"/>
    </source>
</evidence>
<evidence type="ECO:0000256" key="11">
    <source>
        <dbReference type="ARBA" id="ARBA00023180"/>
    </source>
</evidence>
<evidence type="ECO:0000256" key="8">
    <source>
        <dbReference type="ARBA" id="ARBA00023136"/>
    </source>
</evidence>
<feature type="transmembrane region" description="Helical" evidence="12">
    <location>
        <begin position="501"/>
        <end position="524"/>
    </location>
</feature>
<dbReference type="EMBL" id="JAUDFV010000155">
    <property type="protein sequence ID" value="KAL2715184.1"/>
    <property type="molecule type" value="Genomic_DNA"/>
</dbReference>
<proteinExistence type="inferred from homology"/>
<dbReference type="Proteomes" id="UP001607302">
    <property type="component" value="Unassembled WGS sequence"/>
</dbReference>
<dbReference type="PRINTS" id="PR01609">
    <property type="entry name" value="CD36FAMILY"/>
</dbReference>